<evidence type="ECO:0000256" key="1">
    <source>
        <dbReference type="ARBA" id="ARBA00022857"/>
    </source>
</evidence>
<dbReference type="AlphaFoldDB" id="A0A813A4S5"/>
<dbReference type="InterPro" id="IPR023210">
    <property type="entry name" value="NADP_OxRdtase_dom"/>
</dbReference>
<sequence length="326" mass="35780">MTWGTQNSQDEGFAQMDLAVERGVNFFDAAEMYPVPPSAETYGRTEEIIGNWLQSRKCRDKIVLATKVVGPGPRFPYIRDGACRLDRANIERAIDDSLRRLKTDYVDLYQLHWPDRATNTFGRLGYRPAAEEESVPLEETLGVLADLVAAGKVRHVGLSNETAWGAMTFLKLAEQGRGPRMVSIQNPYSLLNRSFEVGLAEVALREDCGLLAYAPIAAGVLSGKYLDGAQPAGARLTLYPQNDRYKTPAAEPAVRAYVDLARRHGLKPEVLAGAFVLRQPFTTASIVGATSLAQLETQLAALDVQLSEDLLAELEAIHARHTIPCP</sequence>
<dbReference type="SUPFAM" id="SSF51430">
    <property type="entry name" value="NAD(P)-linked oxidoreductase"/>
    <property type="match status" value="1"/>
</dbReference>
<dbReference type="NCBIfam" id="NF007912">
    <property type="entry name" value="PRK10625.1"/>
    <property type="match status" value="1"/>
</dbReference>
<evidence type="ECO:0000256" key="2">
    <source>
        <dbReference type="ARBA" id="ARBA00023002"/>
    </source>
</evidence>
<keyword evidence="5" id="KW-1185">Reference proteome</keyword>
<evidence type="ECO:0000313" key="4">
    <source>
        <dbReference type="EMBL" id="CAE7849264.1"/>
    </source>
</evidence>
<keyword evidence="2" id="KW-0560">Oxidoreductase</keyword>
<dbReference type="PANTHER" id="PTHR43364">
    <property type="entry name" value="NADH-SPECIFIC METHYLGLYOXAL REDUCTASE-RELATED"/>
    <property type="match status" value="1"/>
</dbReference>
<dbReference type="FunFam" id="3.20.20.100:FF:000005">
    <property type="entry name" value="NADP(H)-dependent aldo-keto reductase"/>
    <property type="match status" value="1"/>
</dbReference>
<evidence type="ECO:0000259" key="3">
    <source>
        <dbReference type="Pfam" id="PF00248"/>
    </source>
</evidence>
<name>A0A813A4S5_9DINO</name>
<evidence type="ECO:0000313" key="5">
    <source>
        <dbReference type="Proteomes" id="UP000601435"/>
    </source>
</evidence>
<reference evidence="4" key="1">
    <citation type="submission" date="2021-02" db="EMBL/GenBank/DDBJ databases">
        <authorList>
            <person name="Dougan E. K."/>
            <person name="Rhodes N."/>
            <person name="Thang M."/>
            <person name="Chan C."/>
        </authorList>
    </citation>
    <scope>NUCLEOTIDE SEQUENCE</scope>
</reference>
<gene>
    <name evidence="4" type="primary">tas</name>
    <name evidence="4" type="ORF">SNEC2469_LOCUS26258</name>
</gene>
<dbReference type="Gene3D" id="3.20.20.100">
    <property type="entry name" value="NADP-dependent oxidoreductase domain"/>
    <property type="match status" value="1"/>
</dbReference>
<dbReference type="InterPro" id="IPR050523">
    <property type="entry name" value="AKR_Detox_Biosynth"/>
</dbReference>
<keyword evidence="1" id="KW-0521">NADP</keyword>
<dbReference type="Proteomes" id="UP000601435">
    <property type="component" value="Unassembled WGS sequence"/>
</dbReference>
<dbReference type="GO" id="GO:0016491">
    <property type="term" value="F:oxidoreductase activity"/>
    <property type="evidence" value="ECO:0007669"/>
    <property type="project" value="UniProtKB-KW"/>
</dbReference>
<dbReference type="InterPro" id="IPR036812">
    <property type="entry name" value="NAD(P)_OxRdtase_dom_sf"/>
</dbReference>
<protein>
    <submittedName>
        <fullName evidence="4">Tas protein</fullName>
    </submittedName>
</protein>
<proteinExistence type="predicted"/>
<dbReference type="Pfam" id="PF00248">
    <property type="entry name" value="Aldo_ket_red"/>
    <property type="match status" value="1"/>
</dbReference>
<comment type="caution">
    <text evidence="4">The sequence shown here is derived from an EMBL/GenBank/DDBJ whole genome shotgun (WGS) entry which is preliminary data.</text>
</comment>
<dbReference type="CDD" id="cd19094">
    <property type="entry name" value="AKR_Tas-like"/>
    <property type="match status" value="1"/>
</dbReference>
<accession>A0A813A4S5</accession>
<dbReference type="PANTHER" id="PTHR43364:SF4">
    <property type="entry name" value="NAD(P)-LINKED OXIDOREDUCTASE SUPERFAMILY PROTEIN"/>
    <property type="match status" value="1"/>
</dbReference>
<dbReference type="OrthoDB" id="2310150at2759"/>
<dbReference type="EMBL" id="CAJNJA010053107">
    <property type="protein sequence ID" value="CAE7849264.1"/>
    <property type="molecule type" value="Genomic_DNA"/>
</dbReference>
<feature type="domain" description="NADP-dependent oxidoreductase" evidence="3">
    <location>
        <begin position="3"/>
        <end position="317"/>
    </location>
</feature>
<organism evidence="4 5">
    <name type="scientific">Symbiodinium necroappetens</name>
    <dbReference type="NCBI Taxonomy" id="1628268"/>
    <lineage>
        <taxon>Eukaryota</taxon>
        <taxon>Sar</taxon>
        <taxon>Alveolata</taxon>
        <taxon>Dinophyceae</taxon>
        <taxon>Suessiales</taxon>
        <taxon>Symbiodiniaceae</taxon>
        <taxon>Symbiodinium</taxon>
    </lineage>
</organism>